<sequence>MRLGQSLKGRELLKHSATLTTWTWLFVLLQSCKSPFTFTRVAECFSKTREPNFAYTSFISTTLDPDIDLSSEFSSQRRLLKILVPTGSRVAEALSNFSTLSRKALMRKRFFSLREEGFL</sequence>
<protein>
    <submittedName>
        <fullName evidence="1">Uncharacterized protein</fullName>
    </submittedName>
</protein>
<proteinExistence type="predicted"/>
<dbReference type="EMBL" id="LT994652">
    <property type="protein sequence ID" value="SPN79430.1"/>
    <property type="molecule type" value="Genomic_DNA"/>
</dbReference>
<dbReference type="Proteomes" id="UP000270547">
    <property type="component" value="Segment"/>
</dbReference>
<dbReference type="PROSITE" id="PS51257">
    <property type="entry name" value="PROKAR_LIPOPROTEIN"/>
    <property type="match status" value="1"/>
</dbReference>
<gene>
    <name evidence="1" type="ORF">ZAZAV_315</name>
</gene>
<name>A0A2R8FEN8_9VIRU</name>
<accession>A0A2R8FEN8</accession>
<reference evidence="1" key="1">
    <citation type="submission" date="2018-03" db="EMBL/GenBank/DDBJ databases">
        <authorList>
            <consortium name="Urmite Genomes"/>
        </authorList>
    </citation>
    <scope>NUCLEOTIDE SEQUENCE [LARGE SCALE GENOMIC DNA]</scope>
    <source>
        <strain evidence="1">IHUMI-S29</strain>
    </source>
</reference>
<organism evidence="1">
    <name type="scientific">Cedratvirus Zaza IHUMI</name>
    <dbReference type="NCBI Taxonomy" id="2126979"/>
    <lineage>
        <taxon>Viruses</taxon>
        <taxon>Pithoviruses</taxon>
    </lineage>
</organism>
<evidence type="ECO:0000313" key="1">
    <source>
        <dbReference type="EMBL" id="SPN79430.1"/>
    </source>
</evidence>